<feature type="transmembrane region" description="Helical" evidence="6">
    <location>
        <begin position="90"/>
        <end position="111"/>
    </location>
</feature>
<reference evidence="8 9" key="1">
    <citation type="journal article" date="2017" name="Nat. Ecol. Evol.">
        <title>Scallop genome provides insights into evolution of bilaterian karyotype and development.</title>
        <authorList>
            <person name="Wang S."/>
            <person name="Zhang J."/>
            <person name="Jiao W."/>
            <person name="Li J."/>
            <person name="Xun X."/>
            <person name="Sun Y."/>
            <person name="Guo X."/>
            <person name="Huan P."/>
            <person name="Dong B."/>
            <person name="Zhang L."/>
            <person name="Hu X."/>
            <person name="Sun X."/>
            <person name="Wang J."/>
            <person name="Zhao C."/>
            <person name="Wang Y."/>
            <person name="Wang D."/>
            <person name="Huang X."/>
            <person name="Wang R."/>
            <person name="Lv J."/>
            <person name="Li Y."/>
            <person name="Zhang Z."/>
            <person name="Liu B."/>
            <person name="Lu W."/>
            <person name="Hui Y."/>
            <person name="Liang J."/>
            <person name="Zhou Z."/>
            <person name="Hou R."/>
            <person name="Li X."/>
            <person name="Liu Y."/>
            <person name="Li H."/>
            <person name="Ning X."/>
            <person name="Lin Y."/>
            <person name="Zhao L."/>
            <person name="Xing Q."/>
            <person name="Dou J."/>
            <person name="Li Y."/>
            <person name="Mao J."/>
            <person name="Guo H."/>
            <person name="Dou H."/>
            <person name="Li T."/>
            <person name="Mu C."/>
            <person name="Jiang W."/>
            <person name="Fu Q."/>
            <person name="Fu X."/>
            <person name="Miao Y."/>
            <person name="Liu J."/>
            <person name="Yu Q."/>
            <person name="Li R."/>
            <person name="Liao H."/>
            <person name="Li X."/>
            <person name="Kong Y."/>
            <person name="Jiang Z."/>
            <person name="Chourrout D."/>
            <person name="Li R."/>
            <person name="Bao Z."/>
        </authorList>
    </citation>
    <scope>NUCLEOTIDE SEQUENCE [LARGE SCALE GENOMIC DNA]</scope>
    <source>
        <strain evidence="8 9">PY_sf001</strain>
    </source>
</reference>
<dbReference type="InterPro" id="IPR015943">
    <property type="entry name" value="WD40/YVTN_repeat-like_dom_sf"/>
</dbReference>
<feature type="region of interest" description="Disordered" evidence="5">
    <location>
        <begin position="703"/>
        <end position="743"/>
    </location>
</feature>
<evidence type="ECO:0000259" key="7">
    <source>
        <dbReference type="Pfam" id="PF23727"/>
    </source>
</evidence>
<evidence type="ECO:0000256" key="3">
    <source>
        <dbReference type="ARBA" id="ARBA00022989"/>
    </source>
</evidence>
<dbReference type="SUPFAM" id="SSF69318">
    <property type="entry name" value="Integrin alpha N-terminal domain"/>
    <property type="match status" value="1"/>
</dbReference>
<proteinExistence type="predicted"/>
<accession>A0A210Q4E4</accession>
<evidence type="ECO:0000256" key="6">
    <source>
        <dbReference type="SAM" id="Phobius"/>
    </source>
</evidence>
<gene>
    <name evidence="8" type="ORF">KP79_PYT22311</name>
</gene>
<feature type="compositionally biased region" description="Basic residues" evidence="5">
    <location>
        <begin position="66"/>
        <end position="78"/>
    </location>
</feature>
<keyword evidence="2 6" id="KW-0812">Transmembrane</keyword>
<keyword evidence="9" id="KW-1185">Reference proteome</keyword>
<feature type="region of interest" description="Disordered" evidence="5">
    <location>
        <begin position="646"/>
        <end position="675"/>
    </location>
</feature>
<dbReference type="Pfam" id="PF23727">
    <property type="entry name" value="Beta-prop_FAM234A_B"/>
    <property type="match status" value="1"/>
</dbReference>
<name>A0A210Q4E4_MIZYE</name>
<dbReference type="InterPro" id="IPR028994">
    <property type="entry name" value="Integrin_alpha_N"/>
</dbReference>
<dbReference type="AlphaFoldDB" id="A0A210Q4E4"/>
<keyword evidence="3 6" id="KW-1133">Transmembrane helix</keyword>
<dbReference type="Proteomes" id="UP000242188">
    <property type="component" value="Unassembled WGS sequence"/>
</dbReference>
<dbReference type="GO" id="GO:0016020">
    <property type="term" value="C:membrane"/>
    <property type="evidence" value="ECO:0007669"/>
    <property type="project" value="UniProtKB-SubCell"/>
</dbReference>
<evidence type="ECO:0000256" key="4">
    <source>
        <dbReference type="ARBA" id="ARBA00023136"/>
    </source>
</evidence>
<feature type="region of interest" description="Disordered" evidence="5">
    <location>
        <begin position="762"/>
        <end position="807"/>
    </location>
</feature>
<dbReference type="InterPro" id="IPR045232">
    <property type="entry name" value="FAM234"/>
</dbReference>
<dbReference type="PANTHER" id="PTHR21419:SF36">
    <property type="entry name" value="PROTEIN FAM234A-LIKE"/>
    <property type="match status" value="1"/>
</dbReference>
<protein>
    <recommendedName>
        <fullName evidence="7">FAM234A/B beta-propeller domain-containing protein</fullName>
    </recommendedName>
</protein>
<evidence type="ECO:0000256" key="5">
    <source>
        <dbReference type="SAM" id="MobiDB-lite"/>
    </source>
</evidence>
<feature type="compositionally biased region" description="Basic and acidic residues" evidence="5">
    <location>
        <begin position="764"/>
        <end position="788"/>
    </location>
</feature>
<dbReference type="EMBL" id="NEDP02005045">
    <property type="protein sequence ID" value="OWF43613.1"/>
    <property type="molecule type" value="Genomic_DNA"/>
</dbReference>
<organism evidence="8 9">
    <name type="scientific">Mizuhopecten yessoensis</name>
    <name type="common">Japanese scallop</name>
    <name type="synonym">Patinopecten yessoensis</name>
    <dbReference type="NCBI Taxonomy" id="6573"/>
    <lineage>
        <taxon>Eukaryota</taxon>
        <taxon>Metazoa</taxon>
        <taxon>Spiralia</taxon>
        <taxon>Lophotrochozoa</taxon>
        <taxon>Mollusca</taxon>
        <taxon>Bivalvia</taxon>
        <taxon>Autobranchia</taxon>
        <taxon>Pteriomorphia</taxon>
        <taxon>Pectinida</taxon>
        <taxon>Pectinoidea</taxon>
        <taxon>Pectinidae</taxon>
        <taxon>Mizuhopecten</taxon>
    </lineage>
</organism>
<keyword evidence="4 6" id="KW-0472">Membrane</keyword>
<feature type="compositionally biased region" description="Basic residues" evidence="5">
    <location>
        <begin position="789"/>
        <end position="799"/>
    </location>
</feature>
<evidence type="ECO:0000256" key="2">
    <source>
        <dbReference type="ARBA" id="ARBA00022692"/>
    </source>
</evidence>
<comment type="caution">
    <text evidence="8">The sequence shown here is derived from an EMBL/GenBank/DDBJ whole genome shotgun (WGS) entry which is preliminary data.</text>
</comment>
<feature type="region of interest" description="Disordered" evidence="5">
    <location>
        <begin position="59"/>
        <end position="78"/>
    </location>
</feature>
<feature type="domain" description="FAM234A/B beta-propeller" evidence="7">
    <location>
        <begin position="161"/>
        <end position="517"/>
    </location>
</feature>
<evidence type="ECO:0000256" key="1">
    <source>
        <dbReference type="ARBA" id="ARBA00004167"/>
    </source>
</evidence>
<sequence>MEETKVIFSKKGLKRNGYTIHDDVDNNYHDVDNNYEDWEREYYSDEDDVFMEGPKMDRASASKPLMHPRQRPKVKSRTPNCRCRKQLKTITCFLVIVLSLGSLMTLIIYLYNKPPGKTKDKEGPEIESQSADIPEVVGCDSFSVEDVWVMGFPKLITESAFRLVDVNQDGILDIILGFGTGADGYYLPDIVCDIYFNGTHPCFGGLMALEGATGRELWRHYSPHELFGVNCNADLNQDGVLDCLAGGRANAFQAVSGRDGSLLWNFDYGKEEIMNLYTPQIIRDLDGDGTVDILTMHGGDPLQEPGSKYRLSARIILFSGRTGQIIKKIGVPDYRESYYSPQLYTMTDGTDIVLYGTGGETHPGSLWSITLDNLYRGEIQNSRLVYTDEYKGIMTPPVLLDLTGDGVDDIVMAMFNSSVLAIDGATYSVLWNRTFPWSESYNTPAPGFYNNDDVPDFMVKYAHGPGFPIYYRSQTTILDGRTGKPLLERSLWDTIGAQASPLTVSIEGTGNDVFLYWMSDCLGHEGEGGQFKFIEGTNVHEQSRADFCRLRFKTKGYSKILALSRNIKSPGHQVYYSDERKDIERSKWINTSAEALDYLRSHPEQLESYMELEEESRQSDMERPLNKYKDAEMLRQKEGEYIYNPQSDHQSLRTASKKGPPVNSPYRPASLPSAAVREQTGSYMEPTMYDDISDVIQNVAGDDYTDDSENPYYQKPYRNGYTGYDHSPTRYRSRGKVNNRQPPRRTLDTIEHMRHRRITRNTLNKKESGKKVSDRFHSENIFNSDKKTNSHRKRKRRHIGPHDEDGLQRLLSTGTLAPTTLSRNHPDFNHSMDFVFATYWFFPAKTQVILPTDQKCIDEKLDKEKIRFSPTSKYYGLDHDKYQHVVIQECLQASGHAHSDDHSKTTFQSLETFNPYKINMGQMTVYRLRLTCKCSSVPHNGTGQRCSRTLPFDQQQWSAYMGSKGDSHWKPRSTDHRIKI</sequence>
<comment type="subcellular location">
    <subcellularLocation>
        <location evidence="1">Membrane</location>
        <topology evidence="1">Single-pass membrane protein</topology>
    </subcellularLocation>
</comment>
<dbReference type="PANTHER" id="PTHR21419">
    <property type="match status" value="1"/>
</dbReference>
<evidence type="ECO:0000313" key="8">
    <source>
        <dbReference type="EMBL" id="OWF43613.1"/>
    </source>
</evidence>
<evidence type="ECO:0000313" key="9">
    <source>
        <dbReference type="Proteomes" id="UP000242188"/>
    </source>
</evidence>
<dbReference type="Gene3D" id="2.130.10.10">
    <property type="entry name" value="YVTN repeat-like/Quinoprotein amine dehydrogenase"/>
    <property type="match status" value="1"/>
</dbReference>
<dbReference type="InterPro" id="IPR055409">
    <property type="entry name" value="Beta-prop_FAM234A_B"/>
</dbReference>
<dbReference type="OrthoDB" id="567787at2759"/>